<proteinExistence type="predicted"/>
<keyword evidence="1" id="KW-1133">Transmembrane helix</keyword>
<gene>
    <name evidence="2" type="ORF">SAMN05444169_5293</name>
</gene>
<dbReference type="RefSeq" id="WP_079568474.1">
    <property type="nucleotide sequence ID" value="NZ_LT670818.1"/>
</dbReference>
<name>A0A1M5PJR5_9BRAD</name>
<evidence type="ECO:0000313" key="2">
    <source>
        <dbReference type="EMBL" id="SHH01975.1"/>
    </source>
</evidence>
<dbReference type="EMBL" id="LT670818">
    <property type="protein sequence ID" value="SHH01975.1"/>
    <property type="molecule type" value="Genomic_DNA"/>
</dbReference>
<dbReference type="Proteomes" id="UP000190675">
    <property type="component" value="Chromosome I"/>
</dbReference>
<dbReference type="OrthoDB" id="7632567at2"/>
<sequence length="79" mass="8725">MRAGHWIIIAALLGILAIVVWYGVNVWARTPSMPTYGYVAMGLGAIVAIAIGVGLMALMFHSNRRGYDDDAHNDRRLRK</sequence>
<feature type="transmembrane region" description="Helical" evidence="1">
    <location>
        <begin position="7"/>
        <end position="24"/>
    </location>
</feature>
<evidence type="ECO:0000313" key="3">
    <source>
        <dbReference type="Proteomes" id="UP000190675"/>
    </source>
</evidence>
<organism evidence="2 3">
    <name type="scientific">Bradyrhizobium erythrophlei</name>
    <dbReference type="NCBI Taxonomy" id="1437360"/>
    <lineage>
        <taxon>Bacteria</taxon>
        <taxon>Pseudomonadati</taxon>
        <taxon>Pseudomonadota</taxon>
        <taxon>Alphaproteobacteria</taxon>
        <taxon>Hyphomicrobiales</taxon>
        <taxon>Nitrobacteraceae</taxon>
        <taxon>Bradyrhizobium</taxon>
    </lineage>
</organism>
<dbReference type="AlphaFoldDB" id="A0A1M5PJR5"/>
<keyword evidence="1" id="KW-0472">Membrane</keyword>
<protein>
    <submittedName>
        <fullName evidence="2">Uncharacterized protein</fullName>
    </submittedName>
</protein>
<accession>A0A1M5PJR5</accession>
<reference evidence="2 3" key="1">
    <citation type="submission" date="2016-11" db="EMBL/GenBank/DDBJ databases">
        <authorList>
            <person name="Jaros S."/>
            <person name="Januszkiewicz K."/>
            <person name="Wedrychowicz H."/>
        </authorList>
    </citation>
    <scope>NUCLEOTIDE SEQUENCE [LARGE SCALE GENOMIC DNA]</scope>
    <source>
        <strain evidence="2 3">GAS242</strain>
    </source>
</reference>
<feature type="transmembrane region" description="Helical" evidence="1">
    <location>
        <begin position="36"/>
        <end position="60"/>
    </location>
</feature>
<keyword evidence="1" id="KW-0812">Transmembrane</keyword>
<evidence type="ECO:0000256" key="1">
    <source>
        <dbReference type="SAM" id="Phobius"/>
    </source>
</evidence>